<dbReference type="Pfam" id="PF01656">
    <property type="entry name" value="CbiA"/>
    <property type="match status" value="1"/>
</dbReference>
<dbReference type="Gene3D" id="3.40.50.300">
    <property type="entry name" value="P-loop containing nucleotide triphosphate hydrolases"/>
    <property type="match status" value="1"/>
</dbReference>
<feature type="domain" description="CobQ/CobB/MinD/ParA nucleotide binding" evidence="1">
    <location>
        <begin position="26"/>
        <end position="102"/>
    </location>
</feature>
<gene>
    <name evidence="2" type="ORF">UFOVP1244_5</name>
</gene>
<evidence type="ECO:0000259" key="1">
    <source>
        <dbReference type="Pfam" id="PF01656"/>
    </source>
</evidence>
<accession>A0A6J5RCQ5</accession>
<dbReference type="EMBL" id="LR797181">
    <property type="protein sequence ID" value="CAB4192167.1"/>
    <property type="molecule type" value="Genomic_DNA"/>
</dbReference>
<dbReference type="SUPFAM" id="SSF52540">
    <property type="entry name" value="P-loop containing nucleoside triphosphate hydrolases"/>
    <property type="match status" value="2"/>
</dbReference>
<dbReference type="InterPro" id="IPR002586">
    <property type="entry name" value="CobQ/CobB/MinD/ParA_Nub-bd_dom"/>
</dbReference>
<proteinExistence type="predicted"/>
<dbReference type="InterPro" id="IPR027417">
    <property type="entry name" value="P-loop_NTPase"/>
</dbReference>
<protein>
    <submittedName>
        <fullName evidence="2">Conjugal transfer protein TraL</fullName>
    </submittedName>
</protein>
<name>A0A6J5RCQ5_9CAUD</name>
<reference evidence="2" key="1">
    <citation type="submission" date="2020-05" db="EMBL/GenBank/DDBJ databases">
        <authorList>
            <person name="Chiriac C."/>
            <person name="Salcher M."/>
            <person name="Ghai R."/>
            <person name="Kavagutti S V."/>
        </authorList>
    </citation>
    <scope>NUCLEOTIDE SEQUENCE</scope>
</reference>
<evidence type="ECO:0000313" key="2">
    <source>
        <dbReference type="EMBL" id="CAB4192167.1"/>
    </source>
</evidence>
<sequence>MEDSQPQEVATVAAPRRRRKIVNLMLAGKGGIGKTLGASLIAQWLREQGEAVAVIDADPVQASLASIASLAAEEVTLLEGELVNVEAMDAVVSRFVTEDRHFVVDCGASGFRPFSRYLLRDELIAVVAGNGKRVLLHTVIAGGAGDAMTHTAVAVSHVLDSFLPHVEVVVWLNPFFGELSHNGVPIEETTFFDSIRGRIAAIIRLPLLDPNYSGATFARMLKDKLTFEDVRMSQDIGMITKLRLANVWKTIKDQLTQVMG</sequence>
<organism evidence="2">
    <name type="scientific">uncultured Caudovirales phage</name>
    <dbReference type="NCBI Taxonomy" id="2100421"/>
    <lineage>
        <taxon>Viruses</taxon>
        <taxon>Duplodnaviria</taxon>
        <taxon>Heunggongvirae</taxon>
        <taxon>Uroviricota</taxon>
        <taxon>Caudoviricetes</taxon>
        <taxon>Peduoviridae</taxon>
        <taxon>Maltschvirus</taxon>
        <taxon>Maltschvirus maltsch</taxon>
    </lineage>
</organism>